<proteinExistence type="predicted"/>
<keyword evidence="3" id="KW-1185">Reference proteome</keyword>
<sequence>MGSAEDFNEAILRGGDFANLDIIQKELNNCLARMKEEDEAFKMQFMDRNIHTLPENILSPLEITADHQIAQDIDEINDISILLSTSESVLNRIKQTSIQRQLNCDKRKLSTMQKQLDQSVKILSREERHYQEEKRTKEELVKNLKTKTVLLKSEMGKAHDNVEELENSIYTLSEDIENLHMENSELDKQISAKEADLIEVGRLPPSFTEADERIQELKEKIRDLDARTKRQLNG</sequence>
<protein>
    <submittedName>
        <fullName evidence="2">Uncharacterized protein</fullName>
    </submittedName>
</protein>
<reference evidence="2" key="1">
    <citation type="submission" date="2021-12" db="EMBL/GenBank/DDBJ databases">
        <authorList>
            <person name="King R."/>
        </authorList>
    </citation>
    <scope>NUCLEOTIDE SEQUENCE</scope>
</reference>
<gene>
    <name evidence="2" type="ORF">BEMITA_LOCUS13526</name>
</gene>
<dbReference type="EMBL" id="OU963870">
    <property type="protein sequence ID" value="CAH0395332.1"/>
    <property type="molecule type" value="Genomic_DNA"/>
</dbReference>
<accession>A0A9P0F9D1</accession>
<dbReference type="AlphaFoldDB" id="A0A9P0F9D1"/>
<organism evidence="2 3">
    <name type="scientific">Bemisia tabaci</name>
    <name type="common">Sweetpotato whitefly</name>
    <name type="synonym">Aleurodes tabaci</name>
    <dbReference type="NCBI Taxonomy" id="7038"/>
    <lineage>
        <taxon>Eukaryota</taxon>
        <taxon>Metazoa</taxon>
        <taxon>Ecdysozoa</taxon>
        <taxon>Arthropoda</taxon>
        <taxon>Hexapoda</taxon>
        <taxon>Insecta</taxon>
        <taxon>Pterygota</taxon>
        <taxon>Neoptera</taxon>
        <taxon>Paraneoptera</taxon>
        <taxon>Hemiptera</taxon>
        <taxon>Sternorrhyncha</taxon>
        <taxon>Aleyrodoidea</taxon>
        <taxon>Aleyrodidae</taxon>
        <taxon>Aleyrodinae</taxon>
        <taxon>Bemisia</taxon>
    </lineage>
</organism>
<feature type="coiled-coil region" evidence="1">
    <location>
        <begin position="123"/>
        <end position="227"/>
    </location>
</feature>
<evidence type="ECO:0000256" key="1">
    <source>
        <dbReference type="SAM" id="Coils"/>
    </source>
</evidence>
<keyword evidence="1" id="KW-0175">Coiled coil</keyword>
<dbReference type="Proteomes" id="UP001152759">
    <property type="component" value="Chromosome 9"/>
</dbReference>
<name>A0A9P0F9D1_BEMTA</name>
<evidence type="ECO:0000313" key="2">
    <source>
        <dbReference type="EMBL" id="CAH0395332.1"/>
    </source>
</evidence>
<dbReference type="KEGG" id="btab:109032978"/>
<evidence type="ECO:0000313" key="3">
    <source>
        <dbReference type="Proteomes" id="UP001152759"/>
    </source>
</evidence>